<dbReference type="InterPro" id="IPR029044">
    <property type="entry name" value="Nucleotide-diphossugar_trans"/>
</dbReference>
<proteinExistence type="predicted"/>
<dbReference type="CDD" id="cd00761">
    <property type="entry name" value="Glyco_tranf_GTA_type"/>
    <property type="match status" value="1"/>
</dbReference>
<dbReference type="EMBL" id="KB007985">
    <property type="protein sequence ID" value="ELR16659.1"/>
    <property type="molecule type" value="Genomic_DNA"/>
</dbReference>
<dbReference type="OMA" id="ADIPSVC"/>
<evidence type="ECO:0000256" key="1">
    <source>
        <dbReference type="SAM" id="Phobius"/>
    </source>
</evidence>
<name>L8GU10_ACACF</name>
<organism evidence="2 3">
    <name type="scientific">Acanthamoeba castellanii (strain ATCC 30010 / Neff)</name>
    <dbReference type="NCBI Taxonomy" id="1257118"/>
    <lineage>
        <taxon>Eukaryota</taxon>
        <taxon>Amoebozoa</taxon>
        <taxon>Discosea</taxon>
        <taxon>Longamoebia</taxon>
        <taxon>Centramoebida</taxon>
        <taxon>Acanthamoebidae</taxon>
        <taxon>Acanthamoeba</taxon>
    </lineage>
</organism>
<keyword evidence="3" id="KW-1185">Reference proteome</keyword>
<keyword evidence="1" id="KW-0472">Membrane</keyword>
<dbReference type="AlphaFoldDB" id="L8GU10"/>
<dbReference type="KEGG" id="acan:ACA1_089060"/>
<keyword evidence="1" id="KW-0812">Transmembrane</keyword>
<reference evidence="2 3" key="1">
    <citation type="journal article" date="2013" name="Genome Biol.">
        <title>Genome of Acanthamoeba castellanii highlights extensive lateral gene transfer and early evolution of tyrosine kinase signaling.</title>
        <authorList>
            <person name="Clarke M."/>
            <person name="Lohan A.J."/>
            <person name="Liu B."/>
            <person name="Lagkouvardos I."/>
            <person name="Roy S."/>
            <person name="Zafar N."/>
            <person name="Bertelli C."/>
            <person name="Schilde C."/>
            <person name="Kianianmomeni A."/>
            <person name="Burglin T.R."/>
            <person name="Frech C."/>
            <person name="Turcotte B."/>
            <person name="Kopec K.O."/>
            <person name="Synnott J.M."/>
            <person name="Choo C."/>
            <person name="Paponov I."/>
            <person name="Finkler A."/>
            <person name="Soon Heng Tan C."/>
            <person name="Hutchins A.P."/>
            <person name="Weinmeier T."/>
            <person name="Rattei T."/>
            <person name="Chu J.S."/>
            <person name="Gimenez G."/>
            <person name="Irimia M."/>
            <person name="Rigden D.J."/>
            <person name="Fitzpatrick D.A."/>
            <person name="Lorenzo-Morales J."/>
            <person name="Bateman A."/>
            <person name="Chiu C.H."/>
            <person name="Tang P."/>
            <person name="Hegemann P."/>
            <person name="Fromm H."/>
            <person name="Raoult D."/>
            <person name="Greub G."/>
            <person name="Miranda-Saavedra D."/>
            <person name="Chen N."/>
            <person name="Nash P."/>
            <person name="Ginger M.L."/>
            <person name="Horn M."/>
            <person name="Schaap P."/>
            <person name="Caler L."/>
            <person name="Loftus B."/>
        </authorList>
    </citation>
    <scope>NUCLEOTIDE SEQUENCE [LARGE SCALE GENOMIC DNA]</scope>
    <source>
        <strain evidence="2 3">Neff</strain>
    </source>
</reference>
<dbReference type="GeneID" id="14917442"/>
<evidence type="ECO:0000313" key="2">
    <source>
        <dbReference type="EMBL" id="ELR16659.1"/>
    </source>
</evidence>
<feature type="transmembrane region" description="Helical" evidence="1">
    <location>
        <begin position="30"/>
        <end position="49"/>
    </location>
</feature>
<dbReference type="RefSeq" id="XP_004338672.1">
    <property type="nucleotide sequence ID" value="XM_004338624.1"/>
</dbReference>
<accession>L8GU10</accession>
<dbReference type="STRING" id="1257118.L8GU10"/>
<dbReference type="OrthoDB" id="414863at2759"/>
<dbReference type="VEuPathDB" id="AmoebaDB:ACA1_089060"/>
<gene>
    <name evidence="2" type="ORF">ACA1_089060</name>
</gene>
<dbReference type="Proteomes" id="UP000011083">
    <property type="component" value="Unassembled WGS sequence"/>
</dbReference>
<evidence type="ECO:0000313" key="3">
    <source>
        <dbReference type="Proteomes" id="UP000011083"/>
    </source>
</evidence>
<sequence>MREIDFSRGVPQAVPKLVHNLRRTVHEMTWTWRLIFLGMILAGILLVYYKTILVWGTVNPLFVSMYTMPYPPPYMKHTFGAQGAIGEPPEGWKPKSRVVLTLTTMPHHLPLLRPALDSLLAQSLPADKIYLNIPEGRNRRNNMSYDEEIAKHHIVFPTGITVNRCQDVGPLTKLLPAVLAEEKGDPDTIIITVDDDQVYPPDTVKYLAWYMEHYSDTAFGVCGWGFMWVPPPMGVVPVYLTYMQRGPAGTMVDVLQACCGNAYRVSWFDSAKLKNDLPSECFTTDDLWIAGYLSAQGDIKKAIIPKRLDPDSPEWKANEPKKWRLSTVNTNDMKDMKCINGVKRVYGDFKTVADPRTTTMVNKPRL</sequence>
<dbReference type="SUPFAM" id="SSF53448">
    <property type="entry name" value="Nucleotide-diphospho-sugar transferases"/>
    <property type="match status" value="1"/>
</dbReference>
<keyword evidence="1" id="KW-1133">Transmembrane helix</keyword>
<protein>
    <submittedName>
        <fullName evidence="2">Uncharacterized protein</fullName>
    </submittedName>
</protein>